<dbReference type="InterPro" id="IPR042041">
    <property type="entry name" value="Tip20p_domA"/>
</dbReference>
<dbReference type="Gene3D" id="1.20.58.1420">
    <property type="entry name" value="Dsl1p vesicle tethering complex, Tip20p subunit, domain B"/>
    <property type="match status" value="1"/>
</dbReference>
<dbReference type="InterPro" id="IPR042042">
    <property type="entry name" value="Tip20p_domB"/>
</dbReference>
<feature type="coiled-coil region" evidence="1">
    <location>
        <begin position="53"/>
        <end position="118"/>
    </location>
</feature>
<evidence type="ECO:0000313" key="2">
    <source>
        <dbReference type="EMBL" id="SCU90608.1"/>
    </source>
</evidence>
<sequence length="674" mass="77935">MLTSVEDLKDIGRLIDDVQSERSHIAEKLSLVGRFGAENGASTGATEDVDDMVDKAAQEISEARNMMDVARLRHEYGDLTILRELESNFLRETRRIAEEDEQNEAEQMVHELETLQTTPGITQLEKWHARIQSLELLPENAVYRALTEKFGALVQEKSATQQQLFEKLALDVRWDSSHFQNDVDDVQNLNEMASILFRLDILAGHTPESDELWSFSSMAKSFHLKFIYLFNNQVQEQPQSIQTYFAFLDRYLAHNLFKCIDIFSNPEIGLTPEMVLRNLINHILHPIRQKVKSTLMKTAEQDAGESLKTLIVLISQIFINDNSLLKKHYYDGPGLVSMIPSDVMDTWLTFEVRSATSQVEKMKQLPLSKSCTDFQILLENLLKYFEPFFDLEYPPFMEHKLKVTNRIFMGLPGSLCDHILNYSGDNMISFENEAQFKQTVEKLQYLRKVENILNKYQNMLPFVNQTVYLNEQTNSSYPTVFSDVLKRFSKAIITVRESIVHRLKKLISANLRVYFKINEWARLTVATDQPMAELLGTVRSLQDLFNYMTLHESVRDVIFCVQNEALKIIIHFMDDYVVNLNKFSQCGLEQLQTDYSALRETLNMNPEQSPYNTEEAAFLEKLRILELKHIGSEDSSKFLSKAYIEGQSYAELRTSLEIWHLPDSQIANSLYRAL</sequence>
<dbReference type="GO" id="GO:0006888">
    <property type="term" value="P:endoplasmic reticulum to Golgi vesicle-mediated transport"/>
    <property type="evidence" value="ECO:0007669"/>
    <property type="project" value="InterPro"/>
</dbReference>
<dbReference type="GO" id="GO:0006890">
    <property type="term" value="P:retrograde vesicle-mediated transport, Golgi to endoplasmic reticulum"/>
    <property type="evidence" value="ECO:0007669"/>
    <property type="project" value="InterPro"/>
</dbReference>
<dbReference type="EMBL" id="LT598465">
    <property type="protein sequence ID" value="SCU90608.1"/>
    <property type="molecule type" value="Genomic_DNA"/>
</dbReference>
<dbReference type="InterPro" id="IPR007528">
    <property type="entry name" value="RINT1_Tip20"/>
</dbReference>
<dbReference type="STRING" id="1230905.A0A1G4JJE5"/>
<dbReference type="Pfam" id="PF04437">
    <property type="entry name" value="RINT1_TIP1"/>
    <property type="match status" value="1"/>
</dbReference>
<dbReference type="Gene3D" id="1.10.10.2270">
    <property type="entry name" value="Dsl1p vesicle tethering complex, Tip20p subunit, domain E"/>
    <property type="match status" value="1"/>
</dbReference>
<proteinExistence type="predicted"/>
<keyword evidence="1" id="KW-0175">Coiled coil</keyword>
<gene>
    <name evidence="2" type="ORF">LAMI_0E02828G</name>
</gene>
<dbReference type="Gene3D" id="6.10.280.210">
    <property type="entry name" value="Dsl1p vesicle tethering complex, Tip20p subunit, domain A"/>
    <property type="match status" value="1"/>
</dbReference>
<dbReference type="Gene3D" id="1.20.58.670">
    <property type="entry name" value="Dsl1p vesicle tethering complex, Tip20p subunit, domain D"/>
    <property type="match status" value="1"/>
</dbReference>
<name>A0A1G4JJE5_9SACH</name>
<dbReference type="InterPro" id="IPR042043">
    <property type="entry name" value="Tip20p_domC"/>
</dbReference>
<organism evidence="2 3">
    <name type="scientific">Lachancea mirantina</name>
    <dbReference type="NCBI Taxonomy" id="1230905"/>
    <lineage>
        <taxon>Eukaryota</taxon>
        <taxon>Fungi</taxon>
        <taxon>Dikarya</taxon>
        <taxon>Ascomycota</taxon>
        <taxon>Saccharomycotina</taxon>
        <taxon>Saccharomycetes</taxon>
        <taxon>Saccharomycetales</taxon>
        <taxon>Saccharomycetaceae</taxon>
        <taxon>Lachancea</taxon>
    </lineage>
</organism>
<dbReference type="InterPro" id="IPR042044">
    <property type="entry name" value="EXOC6PINT-1/Sec15/Tip20_C_dom2"/>
</dbReference>
<evidence type="ECO:0000256" key="1">
    <source>
        <dbReference type="SAM" id="Coils"/>
    </source>
</evidence>
<dbReference type="AlphaFoldDB" id="A0A1G4JJE5"/>
<protein>
    <submittedName>
        <fullName evidence="2">LAMI_0E02828g1_1</fullName>
    </submittedName>
</protein>
<reference evidence="2 3" key="1">
    <citation type="submission" date="2016-03" db="EMBL/GenBank/DDBJ databases">
        <authorList>
            <person name="Devillers H."/>
        </authorList>
    </citation>
    <scope>NUCLEOTIDE SEQUENCE [LARGE SCALE GENOMIC DNA]</scope>
    <source>
        <strain evidence="2">CBS 11717</strain>
    </source>
</reference>
<keyword evidence="3" id="KW-1185">Reference proteome</keyword>
<dbReference type="Gene3D" id="1.10.357.100">
    <property type="entry name" value="Dsl1p vesicle tethering complex, Tip20p subunit, domain C"/>
    <property type="match status" value="1"/>
</dbReference>
<dbReference type="Proteomes" id="UP000191024">
    <property type="component" value="Chromosome E"/>
</dbReference>
<evidence type="ECO:0000313" key="3">
    <source>
        <dbReference type="Proteomes" id="UP000191024"/>
    </source>
</evidence>
<dbReference type="PROSITE" id="PS51386">
    <property type="entry name" value="RINT1_TIP20"/>
    <property type="match status" value="1"/>
</dbReference>
<dbReference type="InterPro" id="IPR042040">
    <property type="entry name" value="Tip20p_domE"/>
</dbReference>
<dbReference type="OrthoDB" id="2189254at2759"/>
<accession>A0A1G4JJE5</accession>
<dbReference type="GO" id="GO:0070939">
    <property type="term" value="C:Dsl1/NZR complex"/>
    <property type="evidence" value="ECO:0007669"/>
    <property type="project" value="InterPro"/>
</dbReference>